<feature type="chain" id="PRO_5025082128" description="Carboxylic ester hydrolase" evidence="5">
    <location>
        <begin position="17"/>
        <end position="578"/>
    </location>
</feature>
<keyword evidence="2 5" id="KW-0732">Signal</keyword>
<dbReference type="EMBL" id="ML741777">
    <property type="protein sequence ID" value="KAE8329704.1"/>
    <property type="molecule type" value="Genomic_DNA"/>
</dbReference>
<proteinExistence type="inferred from homology"/>
<feature type="signal peptide" evidence="5">
    <location>
        <begin position="1"/>
        <end position="16"/>
    </location>
</feature>
<keyword evidence="7" id="KW-1185">Reference proteome</keyword>
<evidence type="ECO:0000256" key="1">
    <source>
        <dbReference type="ARBA" id="ARBA00022487"/>
    </source>
</evidence>
<organism evidence="6 7">
    <name type="scientific">Aspergillus sergii</name>
    <dbReference type="NCBI Taxonomy" id="1034303"/>
    <lineage>
        <taxon>Eukaryota</taxon>
        <taxon>Fungi</taxon>
        <taxon>Dikarya</taxon>
        <taxon>Ascomycota</taxon>
        <taxon>Pezizomycotina</taxon>
        <taxon>Eurotiomycetes</taxon>
        <taxon>Eurotiomycetidae</taxon>
        <taxon>Eurotiales</taxon>
        <taxon>Aspergillaceae</taxon>
        <taxon>Aspergillus</taxon>
        <taxon>Aspergillus subgen. Circumdati</taxon>
    </lineage>
</organism>
<accession>A0A5N6X907</accession>
<dbReference type="Proteomes" id="UP000325945">
    <property type="component" value="Unassembled WGS sequence"/>
</dbReference>
<dbReference type="InterPro" id="IPR011118">
    <property type="entry name" value="Tannase/feruloyl_esterase"/>
</dbReference>
<comment type="similarity">
    <text evidence="5">Belongs to the tannase family.</text>
</comment>
<dbReference type="AlphaFoldDB" id="A0A5N6X907"/>
<keyword evidence="1" id="KW-0719">Serine esterase</keyword>
<sequence>MQRTIALLSWVGACYATSLSSSCTVSHVRSSLPEDGYILGVTFDHSSVTANAVYNSTNVSVFFPQATIDYCNVTFSYTHAGSDDTVILGYYMPAPEKYRNRFLATGGGAYAIQSGSMSAPGGVMYGAASGFTDGGFGSFNTDFDEVFLLGNGTINWPAVYMFGYQAIEEMTVIGKQFTKSFYGTTNSSRLYTYYQGCSEGGREGWSQAQRAGSEYDGLIIGAPAIRYGQQQANHLYSNVVEQTLDYYPSPCELEKIVNETIAACDPLDGRTDGVVSRSDLCQLHFNMTSIIGRSYYCAASTSTGLGLGFGKRDTQPAQNGTVSAEAVAVAQKIVDGLHDSEGRQVYISYQMGAGFSDAQTTYNSTTGTWELDIAGSGGEWVARFLELRDEDNLSTLDGVTYDTLKGWMTQGMERYMDSLQTTLPDLTPFYENGGKIIHFHGEQDSSIPTGSSVHYYNSVRKMMYPGKSYNESTSALKEWYRLYLVPGAAHCATNELQPNGPFPQTNFAVMAQWVEEGIVPETLNATILQGEYEGTNEQICAWPLRPLWADNNTFMCEYNQASIDTFEYSFDAYKLPLY</sequence>
<dbReference type="EC" id="3.1.1.-" evidence="5"/>
<gene>
    <name evidence="6" type="ORF">BDV39DRAFT_191018</name>
</gene>
<name>A0A5N6X907_9EURO</name>
<keyword evidence="4" id="KW-1015">Disulfide bond</keyword>
<reference evidence="7" key="1">
    <citation type="submission" date="2019-04" db="EMBL/GenBank/DDBJ databases">
        <title>Friends and foes A comparative genomics studyof 23 Aspergillus species from section Flavi.</title>
        <authorList>
            <consortium name="DOE Joint Genome Institute"/>
            <person name="Kjaerbolling I."/>
            <person name="Vesth T."/>
            <person name="Frisvad J.C."/>
            <person name="Nybo J.L."/>
            <person name="Theobald S."/>
            <person name="Kildgaard S."/>
            <person name="Isbrandt T."/>
            <person name="Kuo A."/>
            <person name="Sato A."/>
            <person name="Lyhne E.K."/>
            <person name="Kogle M.E."/>
            <person name="Wiebenga A."/>
            <person name="Kun R.S."/>
            <person name="Lubbers R.J."/>
            <person name="Makela M.R."/>
            <person name="Barry K."/>
            <person name="Chovatia M."/>
            <person name="Clum A."/>
            <person name="Daum C."/>
            <person name="Haridas S."/>
            <person name="He G."/>
            <person name="LaButti K."/>
            <person name="Lipzen A."/>
            <person name="Mondo S."/>
            <person name="Riley R."/>
            <person name="Salamov A."/>
            <person name="Simmons B.A."/>
            <person name="Magnuson J.K."/>
            <person name="Henrissat B."/>
            <person name="Mortensen U.H."/>
            <person name="Larsen T.O."/>
            <person name="Devries R.P."/>
            <person name="Grigoriev I.V."/>
            <person name="Machida M."/>
            <person name="Baker S.E."/>
            <person name="Andersen M.R."/>
        </authorList>
    </citation>
    <scope>NUCLEOTIDE SEQUENCE [LARGE SCALE GENOMIC DNA]</scope>
    <source>
        <strain evidence="7">CBS 130017</strain>
    </source>
</reference>
<dbReference type="PANTHER" id="PTHR33938:SF16">
    <property type="entry name" value="CARBOXYLIC ESTER HYDROLASE"/>
    <property type="match status" value="1"/>
</dbReference>
<dbReference type="GO" id="GO:0052689">
    <property type="term" value="F:carboxylic ester hydrolase activity"/>
    <property type="evidence" value="ECO:0007669"/>
    <property type="project" value="UniProtKB-KW"/>
</dbReference>
<evidence type="ECO:0000256" key="4">
    <source>
        <dbReference type="ARBA" id="ARBA00023157"/>
    </source>
</evidence>
<evidence type="ECO:0000256" key="3">
    <source>
        <dbReference type="ARBA" id="ARBA00022801"/>
    </source>
</evidence>
<evidence type="ECO:0000256" key="2">
    <source>
        <dbReference type="ARBA" id="ARBA00022729"/>
    </source>
</evidence>
<protein>
    <recommendedName>
        <fullName evidence="5">Carboxylic ester hydrolase</fullName>
        <ecNumber evidence="5">3.1.1.-</ecNumber>
    </recommendedName>
</protein>
<dbReference type="PANTHER" id="PTHR33938">
    <property type="entry name" value="FERULOYL ESTERASE B-RELATED"/>
    <property type="match status" value="1"/>
</dbReference>
<evidence type="ECO:0000256" key="5">
    <source>
        <dbReference type="RuleBase" id="RU361238"/>
    </source>
</evidence>
<evidence type="ECO:0000313" key="7">
    <source>
        <dbReference type="Proteomes" id="UP000325945"/>
    </source>
</evidence>
<dbReference type="Pfam" id="PF07519">
    <property type="entry name" value="Tannase"/>
    <property type="match status" value="1"/>
</dbReference>
<dbReference type="PROSITE" id="PS51257">
    <property type="entry name" value="PROKAR_LIPOPROTEIN"/>
    <property type="match status" value="1"/>
</dbReference>
<evidence type="ECO:0000313" key="6">
    <source>
        <dbReference type="EMBL" id="KAE8329704.1"/>
    </source>
</evidence>
<keyword evidence="3 5" id="KW-0378">Hydrolase</keyword>